<evidence type="ECO:0000313" key="14">
    <source>
        <dbReference type="EMBL" id="RUS89427.1"/>
    </source>
</evidence>
<comment type="subcellular location">
    <subcellularLocation>
        <location evidence="1">Membrane</location>
        <topology evidence="1">Multi-pass membrane protein</topology>
    </subcellularLocation>
</comment>
<comment type="similarity">
    <text evidence="11">Belongs to the amiloride-sensitive sodium channel (TC 1.A.6) family.</text>
</comment>
<keyword evidence="10 11" id="KW-0407">Ion channel</keyword>
<feature type="transmembrane region" description="Helical" evidence="13">
    <location>
        <begin position="160"/>
        <end position="177"/>
    </location>
</feature>
<protein>
    <submittedName>
        <fullName evidence="14">Uncharacterized protein</fullName>
    </submittedName>
</protein>
<keyword evidence="2 11" id="KW-0813">Transport</keyword>
<evidence type="ECO:0000256" key="4">
    <source>
        <dbReference type="ARBA" id="ARBA00022692"/>
    </source>
</evidence>
<evidence type="ECO:0000256" key="2">
    <source>
        <dbReference type="ARBA" id="ARBA00022448"/>
    </source>
</evidence>
<organism evidence="14 15">
    <name type="scientific">Elysia chlorotica</name>
    <name type="common">Eastern emerald elysia</name>
    <name type="synonym">Sea slug</name>
    <dbReference type="NCBI Taxonomy" id="188477"/>
    <lineage>
        <taxon>Eukaryota</taxon>
        <taxon>Metazoa</taxon>
        <taxon>Spiralia</taxon>
        <taxon>Lophotrochozoa</taxon>
        <taxon>Mollusca</taxon>
        <taxon>Gastropoda</taxon>
        <taxon>Heterobranchia</taxon>
        <taxon>Euthyneura</taxon>
        <taxon>Panpulmonata</taxon>
        <taxon>Sacoglossa</taxon>
        <taxon>Placobranchoidea</taxon>
        <taxon>Plakobranchidae</taxon>
        <taxon>Elysia</taxon>
    </lineage>
</organism>
<evidence type="ECO:0000256" key="12">
    <source>
        <dbReference type="SAM" id="MobiDB-lite"/>
    </source>
</evidence>
<keyword evidence="7 11" id="KW-0406">Ion transport</keyword>
<comment type="caution">
    <text evidence="14">The sequence shown here is derived from an EMBL/GenBank/DDBJ whole genome shotgun (WGS) entry which is preliminary data.</text>
</comment>
<dbReference type="PANTHER" id="PTHR11690">
    <property type="entry name" value="AMILORIDE-SENSITIVE SODIUM CHANNEL-RELATED"/>
    <property type="match status" value="1"/>
</dbReference>
<dbReference type="GO" id="GO:0015280">
    <property type="term" value="F:ligand-gated sodium channel activity"/>
    <property type="evidence" value="ECO:0007669"/>
    <property type="project" value="TreeGrafter"/>
</dbReference>
<keyword evidence="9 11" id="KW-0739">Sodium transport</keyword>
<dbReference type="OrthoDB" id="6021021at2759"/>
<feature type="compositionally biased region" description="Polar residues" evidence="12">
    <location>
        <begin position="215"/>
        <end position="239"/>
    </location>
</feature>
<evidence type="ECO:0000256" key="3">
    <source>
        <dbReference type="ARBA" id="ARBA00022461"/>
    </source>
</evidence>
<evidence type="ECO:0000313" key="15">
    <source>
        <dbReference type="Proteomes" id="UP000271974"/>
    </source>
</evidence>
<dbReference type="Pfam" id="PF00858">
    <property type="entry name" value="ASC"/>
    <property type="match status" value="1"/>
</dbReference>
<dbReference type="InterPro" id="IPR001873">
    <property type="entry name" value="ENaC"/>
</dbReference>
<dbReference type="AlphaFoldDB" id="A0A433U6I0"/>
<reference evidence="14 15" key="1">
    <citation type="submission" date="2019-01" db="EMBL/GenBank/DDBJ databases">
        <title>A draft genome assembly of the solar-powered sea slug Elysia chlorotica.</title>
        <authorList>
            <person name="Cai H."/>
            <person name="Li Q."/>
            <person name="Fang X."/>
            <person name="Li J."/>
            <person name="Curtis N.E."/>
            <person name="Altenburger A."/>
            <person name="Shibata T."/>
            <person name="Feng M."/>
            <person name="Maeda T."/>
            <person name="Schwartz J.A."/>
            <person name="Shigenobu S."/>
            <person name="Lundholm N."/>
            <person name="Nishiyama T."/>
            <person name="Yang H."/>
            <person name="Hasebe M."/>
            <person name="Li S."/>
            <person name="Pierce S.K."/>
            <person name="Wang J."/>
        </authorList>
    </citation>
    <scope>NUCLEOTIDE SEQUENCE [LARGE SCALE GENOMIC DNA]</scope>
    <source>
        <strain evidence="14">EC2010</strain>
        <tissue evidence="14">Whole organism of an adult</tissue>
    </source>
</reference>
<evidence type="ECO:0000256" key="9">
    <source>
        <dbReference type="ARBA" id="ARBA00023201"/>
    </source>
</evidence>
<evidence type="ECO:0000256" key="7">
    <source>
        <dbReference type="ARBA" id="ARBA00023065"/>
    </source>
</evidence>
<keyword evidence="6" id="KW-0915">Sodium</keyword>
<keyword evidence="8 13" id="KW-0472">Membrane</keyword>
<dbReference type="STRING" id="188477.A0A433U6I0"/>
<keyword evidence="15" id="KW-1185">Reference proteome</keyword>
<evidence type="ECO:0000256" key="1">
    <source>
        <dbReference type="ARBA" id="ARBA00004141"/>
    </source>
</evidence>
<keyword evidence="5 13" id="KW-1133">Transmembrane helix</keyword>
<feature type="non-terminal residue" evidence="14">
    <location>
        <position position="501"/>
    </location>
</feature>
<dbReference type="Gene3D" id="2.60.470.10">
    <property type="entry name" value="Acid-sensing ion channels like domains"/>
    <property type="match status" value="1"/>
</dbReference>
<feature type="transmembrane region" description="Helical" evidence="13">
    <location>
        <begin position="127"/>
        <end position="148"/>
    </location>
</feature>
<evidence type="ECO:0000256" key="8">
    <source>
        <dbReference type="ARBA" id="ARBA00023136"/>
    </source>
</evidence>
<dbReference type="Proteomes" id="UP000271974">
    <property type="component" value="Unassembled WGS sequence"/>
</dbReference>
<feature type="region of interest" description="Disordered" evidence="12">
    <location>
        <begin position="205"/>
        <end position="250"/>
    </location>
</feature>
<evidence type="ECO:0000256" key="5">
    <source>
        <dbReference type="ARBA" id="ARBA00022989"/>
    </source>
</evidence>
<dbReference type="GO" id="GO:0005886">
    <property type="term" value="C:plasma membrane"/>
    <property type="evidence" value="ECO:0007669"/>
    <property type="project" value="TreeGrafter"/>
</dbReference>
<evidence type="ECO:0000256" key="13">
    <source>
        <dbReference type="SAM" id="Phobius"/>
    </source>
</evidence>
<proteinExistence type="inferred from homology"/>
<gene>
    <name evidence="14" type="ORF">EGW08_002800</name>
</gene>
<accession>A0A433U6I0</accession>
<sequence>MPRPWEYNPYDTGSVWEPDADYEDIEKDTTMDSKIKRSEPLQTIGDIFFQGGDLNHRSYADYTQDVTPGGRGSDYVPGQLHADGAHHDEDAEGNPKTFKRVLVRFAERTSMQGVPYIYVSSVWYAKLGWSLLFLVGFGLMVGHLYLLIDEFYQYDTHSTVGLGFSTLTFPAVTICNVNPIRRSQLYLATPELRALVDAVQPSNIAGSMEEERNKNQPSDNGGQAGSQTPDNSQTPQTGPTRRRRSLNEIHEEQIKRRYKRFIEGFSIEESNNRKVDDEDIGGLSGNKSTIRAIEDEFRFLYSIMGRNERNEMGHDIDNMLMECTFRGITCTADQFRLLQTAQYGNCYTIENKKYISTVGGPDDGLTMYLFSEDEEYLHGITNSMGFQIHIHNLGELPNPYSEGLSVSAGMETFIGLKKVNIERLQQPYGECVENEDFQSLYNITYTQRTCQAFCLQKKIVEKCGCFDAENDSIFKTLADARMVPPPQGNGSQGYSPCRTES</sequence>
<dbReference type="PANTHER" id="PTHR11690:SF248">
    <property type="entry name" value="PICKPOCKET 17, ISOFORM A"/>
    <property type="match status" value="1"/>
</dbReference>
<evidence type="ECO:0000256" key="11">
    <source>
        <dbReference type="RuleBase" id="RU000679"/>
    </source>
</evidence>
<evidence type="ECO:0000256" key="6">
    <source>
        <dbReference type="ARBA" id="ARBA00023053"/>
    </source>
</evidence>
<dbReference type="EMBL" id="RQTK01000056">
    <property type="protein sequence ID" value="RUS89427.1"/>
    <property type="molecule type" value="Genomic_DNA"/>
</dbReference>
<name>A0A433U6I0_ELYCH</name>
<keyword evidence="3 11" id="KW-0894">Sodium channel</keyword>
<evidence type="ECO:0000256" key="10">
    <source>
        <dbReference type="ARBA" id="ARBA00023303"/>
    </source>
</evidence>
<keyword evidence="4 11" id="KW-0812">Transmembrane</keyword>
<dbReference type="PRINTS" id="PR01078">
    <property type="entry name" value="AMINACHANNEL"/>
</dbReference>